<keyword evidence="3" id="KW-1185">Reference proteome</keyword>
<evidence type="ECO:0000313" key="3">
    <source>
        <dbReference type="Proteomes" id="UP000311382"/>
    </source>
</evidence>
<dbReference type="AlphaFoldDB" id="A0A5C5G248"/>
<proteinExistence type="predicted"/>
<accession>A0A5C5G248</accession>
<comment type="caution">
    <text evidence="2">The sequence shown here is derived from an EMBL/GenBank/DDBJ whole genome shotgun (WGS) entry which is preliminary data.</text>
</comment>
<sequence length="85" mass="9045">MELVARLGHLLAGVGLHLRGALRVAGEPVEAVVDVLQVWSVRERGRERVSRPLSSTGSSSGSPGLPSRQCSPSEAEGSSRGRWAW</sequence>
<protein>
    <submittedName>
        <fullName evidence="2">Uncharacterized protein</fullName>
    </submittedName>
</protein>
<feature type="region of interest" description="Disordered" evidence="1">
    <location>
        <begin position="45"/>
        <end position="85"/>
    </location>
</feature>
<name>A0A5C5G248_9BASI</name>
<reference evidence="2 3" key="1">
    <citation type="submission" date="2019-03" db="EMBL/GenBank/DDBJ databases">
        <title>Rhodosporidium diobovatum UCD-FST 08-225 genome sequencing, assembly, and annotation.</title>
        <authorList>
            <person name="Fakankun I.U."/>
            <person name="Fristensky B."/>
            <person name="Levin D.B."/>
        </authorList>
    </citation>
    <scope>NUCLEOTIDE SEQUENCE [LARGE SCALE GENOMIC DNA]</scope>
    <source>
        <strain evidence="2 3">UCD-FST 08-225</strain>
    </source>
</reference>
<evidence type="ECO:0000256" key="1">
    <source>
        <dbReference type="SAM" id="MobiDB-lite"/>
    </source>
</evidence>
<dbReference type="EMBL" id="SOZI01000025">
    <property type="protein sequence ID" value="TNY22414.1"/>
    <property type="molecule type" value="Genomic_DNA"/>
</dbReference>
<organism evidence="2 3">
    <name type="scientific">Rhodotorula diobovata</name>
    <dbReference type="NCBI Taxonomy" id="5288"/>
    <lineage>
        <taxon>Eukaryota</taxon>
        <taxon>Fungi</taxon>
        <taxon>Dikarya</taxon>
        <taxon>Basidiomycota</taxon>
        <taxon>Pucciniomycotina</taxon>
        <taxon>Microbotryomycetes</taxon>
        <taxon>Sporidiobolales</taxon>
        <taxon>Sporidiobolaceae</taxon>
        <taxon>Rhodotorula</taxon>
    </lineage>
</organism>
<feature type="compositionally biased region" description="Low complexity" evidence="1">
    <location>
        <begin position="51"/>
        <end position="68"/>
    </location>
</feature>
<dbReference type="Proteomes" id="UP000311382">
    <property type="component" value="Unassembled WGS sequence"/>
</dbReference>
<evidence type="ECO:0000313" key="2">
    <source>
        <dbReference type="EMBL" id="TNY22414.1"/>
    </source>
</evidence>
<gene>
    <name evidence="2" type="ORF">DMC30DRAFT_392158</name>
</gene>